<keyword evidence="3" id="KW-1185">Reference proteome</keyword>
<evidence type="ECO:0000256" key="1">
    <source>
        <dbReference type="SAM" id="MobiDB-lite"/>
    </source>
</evidence>
<protein>
    <submittedName>
        <fullName evidence="2">Uncharacterized protein</fullName>
    </submittedName>
</protein>
<evidence type="ECO:0000313" key="2">
    <source>
        <dbReference type="EMBL" id="EIM28533.1"/>
    </source>
</evidence>
<gene>
    <name evidence="2" type="ORF">MicloDRAFT_00051190</name>
</gene>
<dbReference type="STRING" id="864069.MicloDRAFT_00051190"/>
<feature type="region of interest" description="Disordered" evidence="1">
    <location>
        <begin position="63"/>
        <end position="90"/>
    </location>
</feature>
<dbReference type="PATRIC" id="fig|864069.3.peg.5507"/>
<reference evidence="2 3" key="1">
    <citation type="submission" date="2012-02" db="EMBL/GenBank/DDBJ databases">
        <title>Improved High-Quality Draft sequence of Microvirga sp. WSM3557.</title>
        <authorList>
            <consortium name="US DOE Joint Genome Institute"/>
            <person name="Lucas S."/>
            <person name="Han J."/>
            <person name="Lapidus A."/>
            <person name="Cheng J.-F."/>
            <person name="Goodwin L."/>
            <person name="Pitluck S."/>
            <person name="Peters L."/>
            <person name="Zhang X."/>
            <person name="Detter J.C."/>
            <person name="Han C."/>
            <person name="Tapia R."/>
            <person name="Land M."/>
            <person name="Hauser L."/>
            <person name="Kyrpides N."/>
            <person name="Ivanova N."/>
            <person name="Pagani I."/>
            <person name="Brau L."/>
            <person name="Yates R."/>
            <person name="O'Hara G."/>
            <person name="Rui T."/>
            <person name="Howieson J."/>
            <person name="Reeve W."/>
            <person name="Woyke T."/>
        </authorList>
    </citation>
    <scope>NUCLEOTIDE SEQUENCE [LARGE SCALE GENOMIC DNA]</scope>
    <source>
        <strain evidence="2 3">WSM3557</strain>
    </source>
</reference>
<organism evidence="2 3">
    <name type="scientific">Microvirga lotononidis</name>
    <dbReference type="NCBI Taxonomy" id="864069"/>
    <lineage>
        <taxon>Bacteria</taxon>
        <taxon>Pseudomonadati</taxon>
        <taxon>Pseudomonadota</taxon>
        <taxon>Alphaproteobacteria</taxon>
        <taxon>Hyphomicrobiales</taxon>
        <taxon>Methylobacteriaceae</taxon>
        <taxon>Microvirga</taxon>
    </lineage>
</organism>
<proteinExistence type="predicted"/>
<evidence type="ECO:0000313" key="3">
    <source>
        <dbReference type="Proteomes" id="UP000003947"/>
    </source>
</evidence>
<name>I4YX41_9HYPH</name>
<dbReference type="EMBL" id="JH660645">
    <property type="protein sequence ID" value="EIM28533.1"/>
    <property type="molecule type" value="Genomic_DNA"/>
</dbReference>
<sequence length="150" mass="16002">MNGVRSLGADVTDEEIEAVAEELAKAGGTSWYPGRTRGALLRSVSERYRDRARLAIAALDRVRAGHGEDPSSQSPETVAPPAPASANYPDGIQVGATVVYRPPGDQRAITCRIEQLENGRAYLVPVARSDVGWVALDSFDPVGEAPTKDE</sequence>
<dbReference type="AlphaFoldDB" id="I4YX41"/>
<dbReference type="HOGENOM" id="CLU_1738394_0_0_5"/>
<accession>I4YX41</accession>
<dbReference type="Proteomes" id="UP000003947">
    <property type="component" value="Unassembled WGS sequence"/>
</dbReference>